<keyword evidence="7" id="KW-0223">Dioxygenase</keyword>
<dbReference type="Gene3D" id="1.10.490.10">
    <property type="entry name" value="Globins"/>
    <property type="match status" value="1"/>
</dbReference>
<dbReference type="EC" id="1.14.12.17" evidence="7"/>
<dbReference type="GO" id="GO:0008941">
    <property type="term" value="F:nitric oxide dioxygenase NAD(P)H activity"/>
    <property type="evidence" value="ECO:0007669"/>
    <property type="project" value="UniProtKB-EC"/>
</dbReference>
<dbReference type="GO" id="GO:0020037">
    <property type="term" value="F:heme binding"/>
    <property type="evidence" value="ECO:0007669"/>
    <property type="project" value="InterPro"/>
</dbReference>
<dbReference type="PANTHER" id="PTHR43396">
    <property type="entry name" value="FLAVOHEMOPROTEIN"/>
    <property type="match status" value="1"/>
</dbReference>
<evidence type="ECO:0000256" key="2">
    <source>
        <dbReference type="ARBA" id="ARBA00022621"/>
    </source>
</evidence>
<dbReference type="PANTHER" id="PTHR43396:SF3">
    <property type="entry name" value="FLAVOHEMOPROTEIN"/>
    <property type="match status" value="1"/>
</dbReference>
<protein>
    <submittedName>
        <fullName evidence="7">Nitric oxide dioxygenase</fullName>
        <ecNumber evidence="7">1.14.12.17</ecNumber>
    </submittedName>
</protein>
<keyword evidence="1 5" id="KW-0349">Heme</keyword>
<dbReference type="InterPro" id="IPR000971">
    <property type="entry name" value="Globin"/>
</dbReference>
<dbReference type="Pfam" id="PF00042">
    <property type="entry name" value="Globin"/>
    <property type="match status" value="1"/>
</dbReference>
<dbReference type="SUPFAM" id="SSF46458">
    <property type="entry name" value="Globin-like"/>
    <property type="match status" value="1"/>
</dbReference>
<feature type="domain" description="Globin" evidence="6">
    <location>
        <begin position="1"/>
        <end position="134"/>
    </location>
</feature>
<evidence type="ECO:0000259" key="6">
    <source>
        <dbReference type="PROSITE" id="PS01033"/>
    </source>
</evidence>
<dbReference type="InterPro" id="IPR012292">
    <property type="entry name" value="Globin/Proto"/>
</dbReference>
<keyword evidence="3" id="KW-0479">Metal-binding</keyword>
<comment type="similarity">
    <text evidence="5">Belongs to the globin family.</text>
</comment>
<organism evidence="7 8">
    <name type="scientific">Hartmannibacter diazotrophicus</name>
    <dbReference type="NCBI Taxonomy" id="1482074"/>
    <lineage>
        <taxon>Bacteria</taxon>
        <taxon>Pseudomonadati</taxon>
        <taxon>Pseudomonadota</taxon>
        <taxon>Alphaproteobacteria</taxon>
        <taxon>Hyphomicrobiales</taxon>
        <taxon>Pleomorphomonadaceae</taxon>
        <taxon>Hartmannibacter</taxon>
    </lineage>
</organism>
<dbReference type="GO" id="GO:0005344">
    <property type="term" value="F:oxygen carrier activity"/>
    <property type="evidence" value="ECO:0007669"/>
    <property type="project" value="UniProtKB-KW"/>
</dbReference>
<sequence length="151" mass="16592">MTPEQVKLVQESFQKVAPIADAAADIFYNRLFEVAPEVRSMFPADMSDQKGKLMKTLGVAVQNLHQVQTILPVVQELGAKHVAYGVKPEHYDTVGSTLLYTLEKGLGDAWTPELKDAWTETYVTVATVMKDAAAKVPVAEPKKGLFARLFG</sequence>
<dbReference type="PRINTS" id="PR00188">
    <property type="entry name" value="PLANTGLOBIN"/>
</dbReference>
<gene>
    <name evidence="7" type="primary">hmp_3</name>
    <name evidence="7" type="ORF">HDIA_1245</name>
</gene>
<dbReference type="InterPro" id="IPR009050">
    <property type="entry name" value="Globin-like_sf"/>
</dbReference>
<keyword evidence="5" id="KW-0813">Transport</keyword>
<keyword evidence="2 5" id="KW-0561">Oxygen transport</keyword>
<name>A0A2C9D3E3_9HYPH</name>
<dbReference type="GO" id="GO:0046872">
    <property type="term" value="F:metal ion binding"/>
    <property type="evidence" value="ECO:0007669"/>
    <property type="project" value="UniProtKB-KW"/>
</dbReference>
<dbReference type="GO" id="GO:0071949">
    <property type="term" value="F:FAD binding"/>
    <property type="evidence" value="ECO:0007669"/>
    <property type="project" value="TreeGrafter"/>
</dbReference>
<dbReference type="AlphaFoldDB" id="A0A2C9D3E3"/>
<evidence type="ECO:0000313" key="7">
    <source>
        <dbReference type="EMBL" id="SON54786.1"/>
    </source>
</evidence>
<dbReference type="GO" id="GO:0046210">
    <property type="term" value="P:nitric oxide catabolic process"/>
    <property type="evidence" value="ECO:0007669"/>
    <property type="project" value="TreeGrafter"/>
</dbReference>
<proteinExistence type="inferred from homology"/>
<reference evidence="8" key="1">
    <citation type="submission" date="2017-09" db="EMBL/GenBank/DDBJ databases">
        <title>Genome sequence of Nannocystis excedens DSM 71.</title>
        <authorList>
            <person name="Blom J."/>
        </authorList>
    </citation>
    <scope>NUCLEOTIDE SEQUENCE [LARGE SCALE GENOMIC DNA]</scope>
    <source>
        <strain evidence="8">type strain: E19</strain>
    </source>
</reference>
<evidence type="ECO:0000256" key="5">
    <source>
        <dbReference type="RuleBase" id="RU000356"/>
    </source>
</evidence>
<dbReference type="GO" id="GO:0071500">
    <property type="term" value="P:cellular response to nitrosative stress"/>
    <property type="evidence" value="ECO:0007669"/>
    <property type="project" value="TreeGrafter"/>
</dbReference>
<dbReference type="KEGG" id="hdi:HDIA_1245"/>
<dbReference type="PROSITE" id="PS01033">
    <property type="entry name" value="GLOBIN"/>
    <property type="match status" value="1"/>
</dbReference>
<keyword evidence="7" id="KW-0560">Oxidoreductase</keyword>
<accession>A0A2C9D3E3</accession>
<evidence type="ECO:0000313" key="8">
    <source>
        <dbReference type="Proteomes" id="UP000223606"/>
    </source>
</evidence>
<dbReference type="EMBL" id="LT960614">
    <property type="protein sequence ID" value="SON54786.1"/>
    <property type="molecule type" value="Genomic_DNA"/>
</dbReference>
<evidence type="ECO:0000256" key="4">
    <source>
        <dbReference type="ARBA" id="ARBA00023004"/>
    </source>
</evidence>
<dbReference type="Proteomes" id="UP000223606">
    <property type="component" value="Chromosome 1"/>
</dbReference>
<evidence type="ECO:0000256" key="3">
    <source>
        <dbReference type="ARBA" id="ARBA00022723"/>
    </source>
</evidence>
<dbReference type="OrthoDB" id="3213438at2"/>
<dbReference type="RefSeq" id="WP_099555360.1">
    <property type="nucleotide sequence ID" value="NZ_LT960614.1"/>
</dbReference>
<dbReference type="CDD" id="cd12131">
    <property type="entry name" value="HGbI-like"/>
    <property type="match status" value="1"/>
</dbReference>
<evidence type="ECO:0000256" key="1">
    <source>
        <dbReference type="ARBA" id="ARBA00022617"/>
    </source>
</evidence>
<keyword evidence="4" id="KW-0408">Iron</keyword>
<keyword evidence="8" id="KW-1185">Reference proteome</keyword>
<dbReference type="GO" id="GO:0019825">
    <property type="term" value="F:oxygen binding"/>
    <property type="evidence" value="ECO:0007669"/>
    <property type="project" value="InterPro"/>
</dbReference>